<dbReference type="Pfam" id="PF00999">
    <property type="entry name" value="Na_H_Exchanger"/>
    <property type="match status" value="1"/>
</dbReference>
<feature type="transmembrane region" description="Helical" evidence="8">
    <location>
        <begin position="29"/>
        <end position="48"/>
    </location>
</feature>
<feature type="transmembrane region" description="Helical" evidence="8">
    <location>
        <begin position="115"/>
        <end position="134"/>
    </location>
</feature>
<dbReference type="PROSITE" id="PS51202">
    <property type="entry name" value="RCK_C"/>
    <property type="match status" value="1"/>
</dbReference>
<evidence type="ECO:0000256" key="8">
    <source>
        <dbReference type="SAM" id="Phobius"/>
    </source>
</evidence>
<feature type="transmembrane region" description="Helical" evidence="8">
    <location>
        <begin position="146"/>
        <end position="165"/>
    </location>
</feature>
<keyword evidence="12" id="KW-1185">Reference proteome</keyword>
<feature type="transmembrane region" description="Helical" evidence="8">
    <location>
        <begin position="321"/>
        <end position="344"/>
    </location>
</feature>
<dbReference type="PANTHER" id="PTHR42751">
    <property type="entry name" value="SODIUM/HYDROGEN EXCHANGER FAMILY/TRKA DOMAIN PROTEIN"/>
    <property type="match status" value="1"/>
</dbReference>
<dbReference type="Gene3D" id="3.30.70.1450">
    <property type="entry name" value="Regulator of K+ conductance, C-terminal domain"/>
    <property type="match status" value="1"/>
</dbReference>
<evidence type="ECO:0000256" key="7">
    <source>
        <dbReference type="ARBA" id="ARBA00023136"/>
    </source>
</evidence>
<comment type="caution">
    <text evidence="11">The sequence shown here is derived from an EMBL/GenBank/DDBJ whole genome shotgun (WGS) entry which is preliminary data.</text>
</comment>
<dbReference type="InterPro" id="IPR036291">
    <property type="entry name" value="NAD(P)-bd_dom_sf"/>
</dbReference>
<dbReference type="SUPFAM" id="SSF51735">
    <property type="entry name" value="NAD(P)-binding Rossmann-fold domains"/>
    <property type="match status" value="1"/>
</dbReference>
<evidence type="ECO:0000256" key="3">
    <source>
        <dbReference type="ARBA" id="ARBA00022448"/>
    </source>
</evidence>
<keyword evidence="6 8" id="KW-1133">Transmembrane helix</keyword>
<evidence type="ECO:0000256" key="4">
    <source>
        <dbReference type="ARBA" id="ARBA00022538"/>
    </source>
</evidence>
<evidence type="ECO:0000259" key="9">
    <source>
        <dbReference type="PROSITE" id="PS51201"/>
    </source>
</evidence>
<dbReference type="InterPro" id="IPR038770">
    <property type="entry name" value="Na+/solute_symporter_sf"/>
</dbReference>
<reference evidence="11" key="1">
    <citation type="submission" date="2020-09" db="EMBL/GenBank/DDBJ databases">
        <title>Pelobacter alkaliphilus sp. nov., a novel anaerobic arsenate-reducing bacterium from terrestrial mud volcano.</title>
        <authorList>
            <person name="Khomyakova M.A."/>
            <person name="Merkel A.Y."/>
            <person name="Slobodkin A.I."/>
        </authorList>
    </citation>
    <scope>NUCLEOTIDE SEQUENCE</scope>
    <source>
        <strain evidence="11">M08fum</strain>
    </source>
</reference>
<dbReference type="Pfam" id="PF02080">
    <property type="entry name" value="TrkA_C"/>
    <property type="match status" value="1"/>
</dbReference>
<dbReference type="PANTHER" id="PTHR42751:SF3">
    <property type="entry name" value="SODIUM_GLUTAMATE SYMPORTER"/>
    <property type="match status" value="1"/>
</dbReference>
<dbReference type="InterPro" id="IPR006153">
    <property type="entry name" value="Cation/H_exchanger_TM"/>
</dbReference>
<feature type="transmembrane region" description="Helical" evidence="8">
    <location>
        <begin position="185"/>
        <end position="204"/>
    </location>
</feature>
<dbReference type="GO" id="GO:0006813">
    <property type="term" value="P:potassium ion transport"/>
    <property type="evidence" value="ECO:0007669"/>
    <property type="project" value="UniProtKB-KW"/>
</dbReference>
<feature type="transmembrane region" description="Helical" evidence="8">
    <location>
        <begin position="263"/>
        <end position="281"/>
    </location>
</feature>
<dbReference type="Pfam" id="PF02254">
    <property type="entry name" value="TrkA_N"/>
    <property type="match status" value="1"/>
</dbReference>
<keyword evidence="4" id="KW-0633">Potassium transport</keyword>
<feature type="transmembrane region" description="Helical" evidence="8">
    <location>
        <begin position="293"/>
        <end position="315"/>
    </location>
</feature>
<feature type="domain" description="RCK C-terminal" evidence="10">
    <location>
        <begin position="568"/>
        <end position="652"/>
    </location>
</feature>
<evidence type="ECO:0000256" key="5">
    <source>
        <dbReference type="ARBA" id="ARBA00022692"/>
    </source>
</evidence>
<proteinExistence type="inferred from homology"/>
<organism evidence="11 12">
    <name type="scientific">Pelovirga terrestris</name>
    <dbReference type="NCBI Taxonomy" id="2771352"/>
    <lineage>
        <taxon>Bacteria</taxon>
        <taxon>Pseudomonadati</taxon>
        <taxon>Thermodesulfobacteriota</taxon>
        <taxon>Desulfuromonadia</taxon>
        <taxon>Geobacterales</taxon>
        <taxon>Geobacteraceae</taxon>
        <taxon>Pelovirga</taxon>
    </lineage>
</organism>
<keyword evidence="7 8" id="KW-0472">Membrane</keyword>
<feature type="transmembrane region" description="Helical" evidence="8">
    <location>
        <begin position="356"/>
        <end position="379"/>
    </location>
</feature>
<sequence length="655" mass="70901">MGIAADIVVIVVAALIGGLIAQRLRQPLILGYILAGVAIGPFAGGLSMSEVHEIEKLAEIGVALLLFALGLEFSLKELKPVKYVALIGGPIQILTTIAYGYLIGRWFGWETGPSLWMGGLISISSTMVILKTLMAQGMMGTLSSRVMIGILIVQDLAVVPLLILLPQITNPAAGLPLLGGAVVKSIIFLAIMLLLGTRLLPFLLMRVARWNSRELFLLTITAIGLGIGYATYLVGLSFAFGAFVAGMVLSESDYGHQALSDIIPLRDLFGLLFFTSVGMLLNPQFLIEHWFGVFKLVMLVSVGKAVIMAIIARAFGYGNIVPLAVALGMFQVGEFSFVLGQVGYGGGFLSMEQHSFLLSATIISMLMTPLVSGFTAPLYRLQQRLFKREKLESFNLPPGGLHGHVVIAGSGQVGQSVAHILTKLDVPFVLVELAQNSIKESKKLGYPVIFGDAGSPVVLEAANIAAAKQLLITVPNIVTTEAIVRHVHLNYPDLSMVVRAVGAEQMKALYEDGVYMVINPELEAGLEIARQALLNLHIPVPLIQKFTDDARRERYYGDRGQQTVEQDLHLLKHARDLIELTWEEIQEESLLVGKSLREINLRQQTGASVVGVLREGNFISNPSADLVFAVGDLVALIGSPQQYQAVRERMEPLHG</sequence>
<gene>
    <name evidence="11" type="ORF">ICT70_13585</name>
</gene>
<feature type="transmembrane region" description="Helical" evidence="8">
    <location>
        <begin position="54"/>
        <end position="71"/>
    </location>
</feature>
<dbReference type="GO" id="GO:1902600">
    <property type="term" value="P:proton transmembrane transport"/>
    <property type="evidence" value="ECO:0007669"/>
    <property type="project" value="InterPro"/>
</dbReference>
<keyword evidence="4" id="KW-0630">Potassium</keyword>
<dbReference type="PROSITE" id="PS51201">
    <property type="entry name" value="RCK_N"/>
    <property type="match status" value="1"/>
</dbReference>
<name>A0A8J6QSI3_9BACT</name>
<comment type="subcellular location">
    <subcellularLocation>
        <location evidence="1">Membrane</location>
        <topology evidence="1">Multi-pass membrane protein</topology>
    </subcellularLocation>
</comment>
<feature type="transmembrane region" description="Helical" evidence="8">
    <location>
        <begin position="6"/>
        <end position="22"/>
    </location>
</feature>
<comment type="similarity">
    <text evidence="2">Belongs to the monovalent cation:proton antiporter 2 (CPA2) transporter (TC 2.A.37) family.</text>
</comment>
<dbReference type="Proteomes" id="UP000632828">
    <property type="component" value="Unassembled WGS sequence"/>
</dbReference>
<feature type="transmembrane region" description="Helical" evidence="8">
    <location>
        <begin position="216"/>
        <end position="243"/>
    </location>
</feature>
<evidence type="ECO:0000256" key="1">
    <source>
        <dbReference type="ARBA" id="ARBA00004141"/>
    </source>
</evidence>
<dbReference type="RefSeq" id="WP_191157548.1">
    <property type="nucleotide sequence ID" value="NZ_JACWUN010000019.1"/>
</dbReference>
<dbReference type="InterPro" id="IPR003148">
    <property type="entry name" value="RCK_N"/>
</dbReference>
<feature type="domain" description="RCK N-terminal" evidence="9">
    <location>
        <begin position="402"/>
        <end position="522"/>
    </location>
</feature>
<dbReference type="AlphaFoldDB" id="A0A8J6QSI3"/>
<dbReference type="Gene3D" id="3.40.50.720">
    <property type="entry name" value="NAD(P)-binding Rossmann-like Domain"/>
    <property type="match status" value="1"/>
</dbReference>
<keyword evidence="5 8" id="KW-0812">Transmembrane</keyword>
<evidence type="ECO:0000256" key="6">
    <source>
        <dbReference type="ARBA" id="ARBA00022989"/>
    </source>
</evidence>
<protein>
    <submittedName>
        <fullName evidence="11">Cation:proton antiporter</fullName>
    </submittedName>
</protein>
<dbReference type="EMBL" id="JACWUN010000019">
    <property type="protein sequence ID" value="MBD1401693.1"/>
    <property type="molecule type" value="Genomic_DNA"/>
</dbReference>
<keyword evidence="3" id="KW-0813">Transport</keyword>
<dbReference type="GO" id="GO:0015297">
    <property type="term" value="F:antiporter activity"/>
    <property type="evidence" value="ECO:0007669"/>
    <property type="project" value="InterPro"/>
</dbReference>
<dbReference type="InterPro" id="IPR036721">
    <property type="entry name" value="RCK_C_sf"/>
</dbReference>
<feature type="transmembrane region" description="Helical" evidence="8">
    <location>
        <begin position="83"/>
        <end position="103"/>
    </location>
</feature>
<dbReference type="Gene3D" id="1.20.1530.20">
    <property type="match status" value="1"/>
</dbReference>
<accession>A0A8J6QSI3</accession>
<dbReference type="GO" id="GO:0016020">
    <property type="term" value="C:membrane"/>
    <property type="evidence" value="ECO:0007669"/>
    <property type="project" value="UniProtKB-SubCell"/>
</dbReference>
<evidence type="ECO:0000259" key="10">
    <source>
        <dbReference type="PROSITE" id="PS51202"/>
    </source>
</evidence>
<evidence type="ECO:0000313" key="12">
    <source>
        <dbReference type="Proteomes" id="UP000632828"/>
    </source>
</evidence>
<dbReference type="SUPFAM" id="SSF116726">
    <property type="entry name" value="TrkA C-terminal domain-like"/>
    <property type="match status" value="1"/>
</dbReference>
<dbReference type="InterPro" id="IPR006037">
    <property type="entry name" value="RCK_C"/>
</dbReference>
<dbReference type="GO" id="GO:0008324">
    <property type="term" value="F:monoatomic cation transmembrane transporter activity"/>
    <property type="evidence" value="ECO:0007669"/>
    <property type="project" value="InterPro"/>
</dbReference>
<evidence type="ECO:0000256" key="2">
    <source>
        <dbReference type="ARBA" id="ARBA00005551"/>
    </source>
</evidence>
<evidence type="ECO:0000313" key="11">
    <source>
        <dbReference type="EMBL" id="MBD1401693.1"/>
    </source>
</evidence>
<keyword evidence="4" id="KW-0406">Ion transport</keyword>